<feature type="region of interest" description="Disordered" evidence="1">
    <location>
        <begin position="1"/>
        <end position="35"/>
    </location>
</feature>
<sequence>MRRWPGWNPSAFSPRKKGGLSITWMSRRPSSTVIS</sequence>
<dbReference type="AlphaFoldDB" id="A0A0A8YGU8"/>
<reference evidence="2" key="1">
    <citation type="submission" date="2014-09" db="EMBL/GenBank/DDBJ databases">
        <authorList>
            <person name="Magalhaes I.L.F."/>
            <person name="Oliveira U."/>
            <person name="Santos F.R."/>
            <person name="Vidigal T.H.D.A."/>
            <person name="Brescovit A.D."/>
            <person name="Santos A.J."/>
        </authorList>
    </citation>
    <scope>NUCLEOTIDE SEQUENCE</scope>
    <source>
        <tissue evidence="2">Shoot tissue taken approximately 20 cm above the soil surface</tissue>
    </source>
</reference>
<protein>
    <submittedName>
        <fullName evidence="2">Uncharacterized protein</fullName>
    </submittedName>
</protein>
<name>A0A0A8YGU8_ARUDO</name>
<reference evidence="2" key="2">
    <citation type="journal article" date="2015" name="Data Brief">
        <title>Shoot transcriptome of the giant reed, Arundo donax.</title>
        <authorList>
            <person name="Barrero R.A."/>
            <person name="Guerrero F.D."/>
            <person name="Moolhuijzen P."/>
            <person name="Goolsby J.A."/>
            <person name="Tidwell J."/>
            <person name="Bellgard S.E."/>
            <person name="Bellgard M.I."/>
        </authorList>
    </citation>
    <scope>NUCLEOTIDE SEQUENCE</scope>
    <source>
        <tissue evidence="2">Shoot tissue taken approximately 20 cm above the soil surface</tissue>
    </source>
</reference>
<evidence type="ECO:0000256" key="1">
    <source>
        <dbReference type="SAM" id="MobiDB-lite"/>
    </source>
</evidence>
<organism evidence="2">
    <name type="scientific">Arundo donax</name>
    <name type="common">Giant reed</name>
    <name type="synonym">Donax arundinaceus</name>
    <dbReference type="NCBI Taxonomy" id="35708"/>
    <lineage>
        <taxon>Eukaryota</taxon>
        <taxon>Viridiplantae</taxon>
        <taxon>Streptophyta</taxon>
        <taxon>Embryophyta</taxon>
        <taxon>Tracheophyta</taxon>
        <taxon>Spermatophyta</taxon>
        <taxon>Magnoliopsida</taxon>
        <taxon>Liliopsida</taxon>
        <taxon>Poales</taxon>
        <taxon>Poaceae</taxon>
        <taxon>PACMAD clade</taxon>
        <taxon>Arundinoideae</taxon>
        <taxon>Arundineae</taxon>
        <taxon>Arundo</taxon>
    </lineage>
</organism>
<dbReference type="EMBL" id="GBRH01272819">
    <property type="protein sequence ID" value="JAD25076.1"/>
    <property type="molecule type" value="Transcribed_RNA"/>
</dbReference>
<accession>A0A0A8YGU8</accession>
<evidence type="ECO:0000313" key="2">
    <source>
        <dbReference type="EMBL" id="JAD25076.1"/>
    </source>
</evidence>
<proteinExistence type="predicted"/>